<dbReference type="RefSeq" id="WP_264881595.1">
    <property type="nucleotide sequence ID" value="NZ_JAPDOB010000001.1"/>
</dbReference>
<dbReference type="SUPFAM" id="SSF53335">
    <property type="entry name" value="S-adenosyl-L-methionine-dependent methyltransferases"/>
    <property type="match status" value="1"/>
</dbReference>
<evidence type="ECO:0000259" key="8">
    <source>
        <dbReference type="Pfam" id="PF22837"/>
    </source>
</evidence>
<dbReference type="PANTHER" id="PTHR33841:SF5">
    <property type="entry name" value="DNA METHYLASE (MODIFICATION METHYLASE) (METHYLTRANSFERASE)-RELATED"/>
    <property type="match status" value="1"/>
</dbReference>
<keyword evidence="4" id="KW-0808">Transferase</keyword>
<feature type="domain" description="Type II methyltransferase M.Eco57I C-terminal" evidence="8">
    <location>
        <begin position="264"/>
        <end position="515"/>
    </location>
</feature>
<evidence type="ECO:0000259" key="7">
    <source>
        <dbReference type="Pfam" id="PF07669"/>
    </source>
</evidence>
<gene>
    <name evidence="9" type="ORF">OMW55_06095</name>
</gene>
<comment type="catalytic activity">
    <reaction evidence="6">
        <text>a 2'-deoxyadenosine in DNA + S-adenosyl-L-methionine = an N(6)-methyl-2'-deoxyadenosine in DNA + S-adenosyl-L-homocysteine + H(+)</text>
        <dbReference type="Rhea" id="RHEA:15197"/>
        <dbReference type="Rhea" id="RHEA-COMP:12418"/>
        <dbReference type="Rhea" id="RHEA-COMP:12419"/>
        <dbReference type="ChEBI" id="CHEBI:15378"/>
        <dbReference type="ChEBI" id="CHEBI:57856"/>
        <dbReference type="ChEBI" id="CHEBI:59789"/>
        <dbReference type="ChEBI" id="CHEBI:90615"/>
        <dbReference type="ChEBI" id="CHEBI:90616"/>
        <dbReference type="EC" id="2.1.1.72"/>
    </reaction>
</comment>
<evidence type="ECO:0000256" key="4">
    <source>
        <dbReference type="ARBA" id="ARBA00022679"/>
    </source>
</evidence>
<proteinExistence type="inferred from homology"/>
<evidence type="ECO:0000313" key="10">
    <source>
        <dbReference type="Proteomes" id="UP001526246"/>
    </source>
</evidence>
<evidence type="ECO:0000256" key="1">
    <source>
        <dbReference type="ARBA" id="ARBA00006594"/>
    </source>
</evidence>
<dbReference type="InterPro" id="IPR054520">
    <property type="entry name" value="M_Eco57I_C"/>
</dbReference>
<sequence length="548" mass="61394">MAKFKTNKLDPTLQKLRGGYYTPLPLADFLASWAIRTGAESVLEPSCGDGNFIEVAAKHLTVHGSITGVELLEQELERAKNRGSTEAKTRWIQGDFFERFDEVRAAGPYDAILGNPPFIRFQHFDAEVRDRAFGYLKSFGYHPTKLANAWCAFVQLCAELVAPGGRMALVLPAELLQVGYARELREKLPHMFRDILLVAFDELVFPDIQQEVVLLLAEDRTERAARNGTFHTVQVRNGADLLRSNLLQDKVGHLPARHTRSGMKWTSLFLDPATFDILDEVQRQPNVRPLSDFAEVDVGVVTGRNSFFVVTKEQADQIGVNGFALPTVGRTSALKSIYFNEADLDNYQIKNPSRLINLRGVHPDRFSPELRTYLDAGEAEGVHKGYKCSVRPRWYDVPSIYVPDAFMFRQIHNAPFLVANCANATATDTIHRVRIRSGIDRDRLCASSINSLSFAWAEVCGRSYGGGVLELEPREAEELPSLYDFSHKLDVAYIDASLRSGDLKKALQHSDQVLLRDGLGLSGTDVARISAGWDTLRNRRQGRRRTAD</sequence>
<keyword evidence="5" id="KW-0949">S-adenosyl-L-methionine</keyword>
<dbReference type="InterPro" id="IPR029063">
    <property type="entry name" value="SAM-dependent_MTases_sf"/>
</dbReference>
<dbReference type="Proteomes" id="UP001526246">
    <property type="component" value="Unassembled WGS sequence"/>
</dbReference>
<organism evidence="9 10">
    <name type="scientific">Sphingomonas arvum</name>
    <dbReference type="NCBI Taxonomy" id="2992113"/>
    <lineage>
        <taxon>Bacteria</taxon>
        <taxon>Pseudomonadati</taxon>
        <taxon>Pseudomonadota</taxon>
        <taxon>Alphaproteobacteria</taxon>
        <taxon>Sphingomonadales</taxon>
        <taxon>Sphingomonadaceae</taxon>
        <taxon>Sphingomonas</taxon>
    </lineage>
</organism>
<protein>
    <recommendedName>
        <fullName evidence="2">site-specific DNA-methyltransferase (adenine-specific)</fullName>
        <ecNumber evidence="2">2.1.1.72</ecNumber>
    </recommendedName>
</protein>
<comment type="similarity">
    <text evidence="1">Belongs to the N(4)/N(6)-methyltransferase family.</text>
</comment>
<dbReference type="CDD" id="cd02440">
    <property type="entry name" value="AdoMet_MTases"/>
    <property type="match status" value="1"/>
</dbReference>
<evidence type="ECO:0000256" key="5">
    <source>
        <dbReference type="ARBA" id="ARBA00022691"/>
    </source>
</evidence>
<accession>A0ABT3JE73</accession>
<dbReference type="EC" id="2.1.1.72" evidence="2"/>
<dbReference type="InterPro" id="IPR050953">
    <property type="entry name" value="N4_N6_ade-DNA_methylase"/>
</dbReference>
<feature type="domain" description="Type II methyltransferase M.TaqI-like" evidence="7">
    <location>
        <begin position="95"/>
        <end position="188"/>
    </location>
</feature>
<dbReference type="GO" id="GO:0008168">
    <property type="term" value="F:methyltransferase activity"/>
    <property type="evidence" value="ECO:0007669"/>
    <property type="project" value="UniProtKB-KW"/>
</dbReference>
<dbReference type="PANTHER" id="PTHR33841">
    <property type="entry name" value="DNA METHYLTRANSFERASE YEEA-RELATED"/>
    <property type="match status" value="1"/>
</dbReference>
<evidence type="ECO:0000256" key="3">
    <source>
        <dbReference type="ARBA" id="ARBA00022603"/>
    </source>
</evidence>
<evidence type="ECO:0000256" key="6">
    <source>
        <dbReference type="ARBA" id="ARBA00047942"/>
    </source>
</evidence>
<dbReference type="EMBL" id="JAPDOB010000001">
    <property type="protein sequence ID" value="MCW3797376.1"/>
    <property type="molecule type" value="Genomic_DNA"/>
</dbReference>
<evidence type="ECO:0000256" key="2">
    <source>
        <dbReference type="ARBA" id="ARBA00011900"/>
    </source>
</evidence>
<dbReference type="PROSITE" id="PS00092">
    <property type="entry name" value="N6_MTASE"/>
    <property type="match status" value="1"/>
</dbReference>
<dbReference type="Gene3D" id="3.40.50.150">
    <property type="entry name" value="Vaccinia Virus protein VP39"/>
    <property type="match status" value="1"/>
</dbReference>
<dbReference type="InterPro" id="IPR011639">
    <property type="entry name" value="MethylTrfase_TaqI-like_dom"/>
</dbReference>
<evidence type="ECO:0000313" key="9">
    <source>
        <dbReference type="EMBL" id="MCW3797376.1"/>
    </source>
</evidence>
<keyword evidence="10" id="KW-1185">Reference proteome</keyword>
<dbReference type="Pfam" id="PF22837">
    <property type="entry name" value="M_Eco57I_C"/>
    <property type="match status" value="1"/>
</dbReference>
<name>A0ABT3JE73_9SPHN</name>
<dbReference type="Pfam" id="PF07669">
    <property type="entry name" value="Eco57I"/>
    <property type="match status" value="1"/>
</dbReference>
<reference evidence="9 10" key="1">
    <citation type="submission" date="2022-10" db="EMBL/GenBank/DDBJ databases">
        <title>Sphingomonas sp.</title>
        <authorList>
            <person name="Jin C."/>
        </authorList>
    </citation>
    <scope>NUCLEOTIDE SEQUENCE [LARGE SCALE GENOMIC DNA]</scope>
    <source>
        <strain evidence="9 10">BN140010</strain>
    </source>
</reference>
<keyword evidence="3 9" id="KW-0489">Methyltransferase</keyword>
<comment type="caution">
    <text evidence="9">The sequence shown here is derived from an EMBL/GenBank/DDBJ whole genome shotgun (WGS) entry which is preliminary data.</text>
</comment>
<dbReference type="InterPro" id="IPR002052">
    <property type="entry name" value="DNA_methylase_N6_adenine_CS"/>
</dbReference>
<dbReference type="PRINTS" id="PR00507">
    <property type="entry name" value="N12N6MTFRASE"/>
</dbReference>
<dbReference type="GO" id="GO:0032259">
    <property type="term" value="P:methylation"/>
    <property type="evidence" value="ECO:0007669"/>
    <property type="project" value="UniProtKB-KW"/>
</dbReference>